<dbReference type="Pfam" id="PF00453">
    <property type="entry name" value="Ribosomal_L20"/>
    <property type="match status" value="1"/>
</dbReference>
<evidence type="ECO:0000256" key="4">
    <source>
        <dbReference type="ARBA" id="ARBA00022980"/>
    </source>
</evidence>
<dbReference type="AlphaFoldDB" id="A0A0G3EE82"/>
<dbReference type="GO" id="GO:0000027">
    <property type="term" value="P:ribosomal large subunit assembly"/>
    <property type="evidence" value="ECO:0007669"/>
    <property type="project" value="UniProtKB-UniRule"/>
</dbReference>
<proteinExistence type="inferred from homology"/>
<feature type="region of interest" description="Disordered" evidence="9">
    <location>
        <begin position="1"/>
        <end position="26"/>
    </location>
</feature>
<dbReference type="STRING" id="1307763.L21SP4_01380"/>
<accession>A0A0G3EE82</accession>
<evidence type="ECO:0000256" key="8">
    <source>
        <dbReference type="RuleBase" id="RU000560"/>
    </source>
</evidence>
<dbReference type="InterPro" id="IPR035566">
    <property type="entry name" value="Ribosomal_protein_bL20_C"/>
</dbReference>
<keyword evidence="4 7" id="KW-0689">Ribosomal protein</keyword>
<dbReference type="SUPFAM" id="SSF74731">
    <property type="entry name" value="Ribosomal protein L20"/>
    <property type="match status" value="1"/>
</dbReference>
<dbReference type="Gene3D" id="6.10.160.10">
    <property type="match status" value="1"/>
</dbReference>
<dbReference type="GO" id="GO:1990904">
    <property type="term" value="C:ribonucleoprotein complex"/>
    <property type="evidence" value="ECO:0007669"/>
    <property type="project" value="UniProtKB-KW"/>
</dbReference>
<dbReference type="CDD" id="cd07026">
    <property type="entry name" value="Ribosomal_L20"/>
    <property type="match status" value="1"/>
</dbReference>
<dbReference type="Proteomes" id="UP000035268">
    <property type="component" value="Chromosome"/>
</dbReference>
<evidence type="ECO:0000256" key="5">
    <source>
        <dbReference type="ARBA" id="ARBA00023274"/>
    </source>
</evidence>
<dbReference type="GO" id="GO:0005840">
    <property type="term" value="C:ribosome"/>
    <property type="evidence" value="ECO:0007669"/>
    <property type="project" value="UniProtKB-KW"/>
</dbReference>
<dbReference type="HAMAP" id="MF_00382">
    <property type="entry name" value="Ribosomal_bL20"/>
    <property type="match status" value="1"/>
</dbReference>
<evidence type="ECO:0000313" key="11">
    <source>
        <dbReference type="Proteomes" id="UP000035268"/>
    </source>
</evidence>
<dbReference type="EMBL" id="CP010904">
    <property type="protein sequence ID" value="AKJ64628.1"/>
    <property type="molecule type" value="Genomic_DNA"/>
</dbReference>
<keyword evidence="2 7" id="KW-0699">rRNA-binding</keyword>
<comment type="similarity">
    <text evidence="1 7 8">Belongs to the bacterial ribosomal protein bL20 family.</text>
</comment>
<dbReference type="OrthoDB" id="9808966at2"/>
<evidence type="ECO:0000313" key="10">
    <source>
        <dbReference type="EMBL" id="AKJ64628.1"/>
    </source>
</evidence>
<evidence type="ECO:0000256" key="1">
    <source>
        <dbReference type="ARBA" id="ARBA00007698"/>
    </source>
</evidence>
<reference evidence="11" key="1">
    <citation type="submission" date="2015-02" db="EMBL/GenBank/DDBJ databases">
        <title>Description and complete genome sequence of the first cultured representative of the subdivision 5 of the Verrucomicrobia phylum.</title>
        <authorList>
            <person name="Spring S."/>
            <person name="Bunk B."/>
            <person name="Sproer C."/>
            <person name="Klenk H.-P."/>
        </authorList>
    </citation>
    <scope>NUCLEOTIDE SEQUENCE [LARGE SCALE GENOMIC DNA]</scope>
    <source>
        <strain evidence="11">L21-Fru-AB</strain>
    </source>
</reference>
<sequence length="120" mass="13843">MPRSSNAPASRKRRKRKLKDARGFRGSRSKLYRQATENVDYALAFNYVGRKQKKRQFRRLWISRLSAACGNEGISYHRFMEGLRKAGIELNRKMLSEIAIHDQEGFRAIVGRANAALENS</sequence>
<dbReference type="GO" id="GO:0019843">
    <property type="term" value="F:rRNA binding"/>
    <property type="evidence" value="ECO:0007669"/>
    <property type="project" value="UniProtKB-UniRule"/>
</dbReference>
<dbReference type="InterPro" id="IPR005813">
    <property type="entry name" value="Ribosomal_bL20"/>
</dbReference>
<organism evidence="10 11">
    <name type="scientific">Kiritimatiella glycovorans</name>
    <dbReference type="NCBI Taxonomy" id="1307763"/>
    <lineage>
        <taxon>Bacteria</taxon>
        <taxon>Pseudomonadati</taxon>
        <taxon>Kiritimatiellota</taxon>
        <taxon>Kiritimatiellia</taxon>
        <taxon>Kiritimatiellales</taxon>
        <taxon>Kiritimatiellaceae</taxon>
        <taxon>Kiritimatiella</taxon>
    </lineage>
</organism>
<gene>
    <name evidence="7 10" type="primary">rplT</name>
    <name evidence="10" type="ORF">L21SP4_01380</name>
</gene>
<protein>
    <recommendedName>
        <fullName evidence="6 7">Large ribosomal subunit protein bL20</fullName>
    </recommendedName>
</protein>
<feature type="compositionally biased region" description="Basic residues" evidence="9">
    <location>
        <begin position="10"/>
        <end position="26"/>
    </location>
</feature>
<evidence type="ECO:0000256" key="2">
    <source>
        <dbReference type="ARBA" id="ARBA00022730"/>
    </source>
</evidence>
<dbReference type="PANTHER" id="PTHR10986">
    <property type="entry name" value="39S RIBOSOMAL PROTEIN L20"/>
    <property type="match status" value="1"/>
</dbReference>
<reference evidence="10 11" key="2">
    <citation type="journal article" date="2016" name="ISME J.">
        <title>Characterization of the first cultured representative of Verrucomicrobia subdivision 5 indicates the proposal of a novel phylum.</title>
        <authorList>
            <person name="Spring S."/>
            <person name="Bunk B."/>
            <person name="Sproer C."/>
            <person name="Schumann P."/>
            <person name="Rohde M."/>
            <person name="Tindall B.J."/>
            <person name="Klenk H.P."/>
        </authorList>
    </citation>
    <scope>NUCLEOTIDE SEQUENCE [LARGE SCALE GENOMIC DNA]</scope>
    <source>
        <strain evidence="10 11">L21-Fru-AB</strain>
    </source>
</reference>
<dbReference type="RefSeq" id="WP_052881939.1">
    <property type="nucleotide sequence ID" value="NZ_CP010904.1"/>
</dbReference>
<name>A0A0G3EE82_9BACT</name>
<dbReference type="PROSITE" id="PS00937">
    <property type="entry name" value="RIBOSOMAL_L20"/>
    <property type="match status" value="1"/>
</dbReference>
<keyword evidence="3 7" id="KW-0694">RNA-binding</keyword>
<comment type="function">
    <text evidence="7 8">Binds directly to 23S ribosomal RNA and is necessary for the in vitro assembly process of the 50S ribosomal subunit. It is not involved in the protein synthesizing functions of that subunit.</text>
</comment>
<dbReference type="GO" id="GO:0003735">
    <property type="term" value="F:structural constituent of ribosome"/>
    <property type="evidence" value="ECO:0007669"/>
    <property type="project" value="InterPro"/>
</dbReference>
<keyword evidence="5 7" id="KW-0687">Ribonucleoprotein</keyword>
<dbReference type="KEGG" id="vbl:L21SP4_01380"/>
<evidence type="ECO:0000256" key="3">
    <source>
        <dbReference type="ARBA" id="ARBA00022884"/>
    </source>
</evidence>
<evidence type="ECO:0000256" key="7">
    <source>
        <dbReference type="HAMAP-Rule" id="MF_00382"/>
    </source>
</evidence>
<evidence type="ECO:0000256" key="9">
    <source>
        <dbReference type="SAM" id="MobiDB-lite"/>
    </source>
</evidence>
<dbReference type="NCBIfam" id="TIGR01032">
    <property type="entry name" value="rplT_bact"/>
    <property type="match status" value="1"/>
</dbReference>
<dbReference type="InterPro" id="IPR049946">
    <property type="entry name" value="RIBOSOMAL_L20_CS"/>
</dbReference>
<dbReference type="PATRIC" id="fig|1609981.3.peg.1433"/>
<keyword evidence="11" id="KW-1185">Reference proteome</keyword>
<dbReference type="GO" id="GO:0006412">
    <property type="term" value="P:translation"/>
    <property type="evidence" value="ECO:0007669"/>
    <property type="project" value="InterPro"/>
</dbReference>
<dbReference type="FunFam" id="1.10.1900.20:FF:000001">
    <property type="entry name" value="50S ribosomal protein L20"/>
    <property type="match status" value="1"/>
</dbReference>
<evidence type="ECO:0000256" key="6">
    <source>
        <dbReference type="ARBA" id="ARBA00035172"/>
    </source>
</evidence>
<dbReference type="Gene3D" id="1.10.1900.20">
    <property type="entry name" value="Ribosomal protein L20"/>
    <property type="match status" value="1"/>
</dbReference>
<dbReference type="PRINTS" id="PR00062">
    <property type="entry name" value="RIBOSOMALL20"/>
</dbReference>